<dbReference type="GO" id="GO:0003700">
    <property type="term" value="F:DNA-binding transcription factor activity"/>
    <property type="evidence" value="ECO:0007669"/>
    <property type="project" value="InterPro"/>
</dbReference>
<dbReference type="AlphaFoldDB" id="A0A437M7P0"/>
<accession>A0A437M7P0</accession>
<evidence type="ECO:0000313" key="6">
    <source>
        <dbReference type="EMBL" id="RVT93633.1"/>
    </source>
</evidence>
<keyword evidence="4" id="KW-0804">Transcription</keyword>
<evidence type="ECO:0000256" key="3">
    <source>
        <dbReference type="ARBA" id="ARBA00023125"/>
    </source>
</evidence>
<dbReference type="Proteomes" id="UP000282971">
    <property type="component" value="Unassembled WGS sequence"/>
</dbReference>
<sequence>MANPYGLNFRHLRLLSMIDSYGSVSIAARNAGISQPALTQALMKLEASFGASFFHRTPAGVTLTAIGTRVLRRVDRAMETLGKAIRATKGAQGARDSERLLTSAQVRGLLSLAEAGSFVGAAKTADVSVPALHRAVRDLEQLCGVSLVRRSGRGVSLTDAGTRLSRGFALAMSELSTALDECGGGGQRLAIGAMALSRSSLLPATLAELLRQVPEATIDVVDGSYLELVDFLRSGRIDTLIGALRDHPARDLHQEPLFTNRLTIIGRADHPLAKGTASFEDLAAYPWIVARRASGLLEKWQEMFDQAGKPRPTAPIQCGSVELIRGMLMRSDFLTMLSTDQVATEIEAGALRRIDSIVPDTMRRIGIITRRDWHPTPLQDLFISTLKTVAEADG</sequence>
<comment type="similarity">
    <text evidence="1">Belongs to the LysR transcriptional regulatory family.</text>
</comment>
<organism evidence="6 7">
    <name type="scientific">Sphingomonas crocodyli</name>
    <dbReference type="NCBI Taxonomy" id="1979270"/>
    <lineage>
        <taxon>Bacteria</taxon>
        <taxon>Pseudomonadati</taxon>
        <taxon>Pseudomonadota</taxon>
        <taxon>Alphaproteobacteria</taxon>
        <taxon>Sphingomonadales</taxon>
        <taxon>Sphingomonadaceae</taxon>
        <taxon>Sphingomonas</taxon>
    </lineage>
</organism>
<feature type="domain" description="HTH lysR-type" evidence="5">
    <location>
        <begin position="7"/>
        <end position="64"/>
    </location>
</feature>
<dbReference type="InterPro" id="IPR005119">
    <property type="entry name" value="LysR_subst-bd"/>
</dbReference>
<dbReference type="GO" id="GO:0000976">
    <property type="term" value="F:transcription cis-regulatory region binding"/>
    <property type="evidence" value="ECO:0007669"/>
    <property type="project" value="TreeGrafter"/>
</dbReference>
<dbReference type="Gene3D" id="1.10.10.10">
    <property type="entry name" value="Winged helix-like DNA-binding domain superfamily/Winged helix DNA-binding domain"/>
    <property type="match status" value="2"/>
</dbReference>
<dbReference type="Pfam" id="PF00126">
    <property type="entry name" value="HTH_1"/>
    <property type="match status" value="2"/>
</dbReference>
<evidence type="ECO:0000259" key="5">
    <source>
        <dbReference type="PROSITE" id="PS50931"/>
    </source>
</evidence>
<dbReference type="Pfam" id="PF03466">
    <property type="entry name" value="LysR_substrate"/>
    <property type="match status" value="1"/>
</dbReference>
<dbReference type="InterPro" id="IPR000847">
    <property type="entry name" value="LysR_HTH_N"/>
</dbReference>
<comment type="caution">
    <text evidence="6">The sequence shown here is derived from an EMBL/GenBank/DDBJ whole genome shotgun (WGS) entry which is preliminary data.</text>
</comment>
<keyword evidence="7" id="KW-1185">Reference proteome</keyword>
<dbReference type="InterPro" id="IPR036388">
    <property type="entry name" value="WH-like_DNA-bd_sf"/>
</dbReference>
<evidence type="ECO:0000313" key="7">
    <source>
        <dbReference type="Proteomes" id="UP000282971"/>
    </source>
</evidence>
<dbReference type="RefSeq" id="WP_127742440.1">
    <property type="nucleotide sequence ID" value="NZ_SACN01000001.1"/>
</dbReference>
<dbReference type="SUPFAM" id="SSF53850">
    <property type="entry name" value="Periplasmic binding protein-like II"/>
    <property type="match status" value="1"/>
</dbReference>
<dbReference type="Gene3D" id="3.40.190.10">
    <property type="entry name" value="Periplasmic binding protein-like II"/>
    <property type="match status" value="2"/>
</dbReference>
<dbReference type="EMBL" id="SACN01000001">
    <property type="protein sequence ID" value="RVT93633.1"/>
    <property type="molecule type" value="Genomic_DNA"/>
</dbReference>
<gene>
    <name evidence="6" type="ORF">EOD43_07130</name>
</gene>
<protein>
    <submittedName>
        <fullName evidence="6">LysR family transcriptional regulator</fullName>
    </submittedName>
</protein>
<evidence type="ECO:0000256" key="4">
    <source>
        <dbReference type="ARBA" id="ARBA00023163"/>
    </source>
</evidence>
<proteinExistence type="inferred from homology"/>
<evidence type="ECO:0000256" key="1">
    <source>
        <dbReference type="ARBA" id="ARBA00009437"/>
    </source>
</evidence>
<dbReference type="InterPro" id="IPR036390">
    <property type="entry name" value="WH_DNA-bd_sf"/>
</dbReference>
<dbReference type="SUPFAM" id="SSF46785">
    <property type="entry name" value="Winged helix' DNA-binding domain"/>
    <property type="match status" value="2"/>
</dbReference>
<name>A0A437M7P0_9SPHN</name>
<reference evidence="6 7" key="1">
    <citation type="submission" date="2019-01" db="EMBL/GenBank/DDBJ databases">
        <authorList>
            <person name="Chen W.-M."/>
        </authorList>
    </citation>
    <scope>NUCLEOTIDE SEQUENCE [LARGE SCALE GENOMIC DNA]</scope>
    <source>
        <strain evidence="6 7">CCP-7</strain>
    </source>
</reference>
<dbReference type="PROSITE" id="PS50931">
    <property type="entry name" value="HTH_LYSR"/>
    <property type="match status" value="2"/>
</dbReference>
<dbReference type="OrthoDB" id="7840053at2"/>
<keyword evidence="2" id="KW-0805">Transcription regulation</keyword>
<evidence type="ECO:0000256" key="2">
    <source>
        <dbReference type="ARBA" id="ARBA00023015"/>
    </source>
</evidence>
<keyword evidence="3" id="KW-0238">DNA-binding</keyword>
<feature type="domain" description="HTH lysR-type" evidence="5">
    <location>
        <begin position="101"/>
        <end position="158"/>
    </location>
</feature>
<dbReference type="PANTHER" id="PTHR30126:SF98">
    <property type="entry name" value="HTH-TYPE TRANSCRIPTIONAL ACTIVATOR BAUR"/>
    <property type="match status" value="1"/>
</dbReference>
<dbReference type="PANTHER" id="PTHR30126">
    <property type="entry name" value="HTH-TYPE TRANSCRIPTIONAL REGULATOR"/>
    <property type="match status" value="1"/>
</dbReference>